<dbReference type="EMBL" id="CP011371">
    <property type="protein sequence ID" value="AKJ29380.1"/>
    <property type="molecule type" value="Genomic_DNA"/>
</dbReference>
<feature type="chain" id="PRO_5002552100" evidence="1">
    <location>
        <begin position="21"/>
        <end position="229"/>
    </location>
</feature>
<keyword evidence="3" id="KW-1185">Reference proteome</keyword>
<organism evidence="2 3">
    <name type="scientific">Caldimonas brevitalea</name>
    <dbReference type="NCBI Taxonomy" id="413882"/>
    <lineage>
        <taxon>Bacteria</taxon>
        <taxon>Pseudomonadati</taxon>
        <taxon>Pseudomonadota</taxon>
        <taxon>Betaproteobacteria</taxon>
        <taxon>Burkholderiales</taxon>
        <taxon>Sphaerotilaceae</taxon>
        <taxon>Caldimonas</taxon>
    </lineage>
</organism>
<keyword evidence="1" id="KW-0732">Signal</keyword>
<evidence type="ECO:0000313" key="3">
    <source>
        <dbReference type="Proteomes" id="UP000035352"/>
    </source>
</evidence>
<feature type="signal peptide" evidence="1">
    <location>
        <begin position="1"/>
        <end position="20"/>
    </location>
</feature>
<dbReference type="AlphaFoldDB" id="A0A0G3BS72"/>
<reference evidence="2 3" key="1">
    <citation type="submission" date="2015-05" db="EMBL/GenBank/DDBJ databases">
        <authorList>
            <person name="Tang B."/>
            <person name="Yu Y."/>
        </authorList>
    </citation>
    <scope>NUCLEOTIDE SEQUENCE [LARGE SCALE GENOMIC DNA]</scope>
    <source>
        <strain evidence="2 3">DSM 7029</strain>
    </source>
</reference>
<evidence type="ECO:0000313" key="2">
    <source>
        <dbReference type="EMBL" id="AKJ29380.1"/>
    </source>
</evidence>
<dbReference type="KEGG" id="pbh:AAW51_2689"/>
<evidence type="ECO:0000256" key="1">
    <source>
        <dbReference type="SAM" id="SignalP"/>
    </source>
</evidence>
<protein>
    <submittedName>
        <fullName evidence="2">Uncharacterized protein</fullName>
    </submittedName>
</protein>
<accession>A0A0G3BS72</accession>
<proteinExistence type="predicted"/>
<gene>
    <name evidence="2" type="ORF">AAW51_2689</name>
</gene>
<dbReference type="OrthoDB" id="9128426at2"/>
<dbReference type="Proteomes" id="UP000035352">
    <property type="component" value="Chromosome"/>
</dbReference>
<name>A0A0G3BS72_9BURK</name>
<sequence length="229" mass="25183">MLKLAFAALLAALAAPAADAAAALTETELMWLKGAAPVLRDAEQRRLPVDIVVQPQVEAGHAPLAMGYVNGRCKLVLTMRGNPQAETTLQGVPEHLKRAVIEAVTAHEIGHCWRYVQGAWHTLPAGFSEAPDDGKADRSTSWRDMRRARREEGYADLVAMAWTLTHHPEHYRDVHGWLTQVRDDVPVAGSFHDTRAWVRLARDASIFGAAESPFEQALGVWKQGLLADD</sequence>
<dbReference type="RefSeq" id="WP_047195022.1">
    <property type="nucleotide sequence ID" value="NZ_CP011371.1"/>
</dbReference>